<evidence type="ECO:0000313" key="1">
    <source>
        <dbReference type="EMBL" id="BBZ44722.1"/>
    </source>
</evidence>
<sequence length="392" mass="42499">MLKTIIQAMPAGGTDAPKIMTGTFTDLRALTVPVTELVAKKPSPTYQHVVEEIRPIRDLVQRDMSGAKATNAKTKLPAYVGRKLTHNGQWTGPVWNFIIWLPDSLELAGDENDPVMTYQHDPTNLGFYLDGESRGFCLETMILVEDDPDRRKALMNIPVIIELYDGISVERAAQHFRDTNGLGVGINAALLVGHDYEDQWMETTRKVFAELNIELEDQSRQVKANSSAVLTVVAARAMVAAIARGVSAVQFGAGTIPTTIDKEPVDFKKLESVAANWLGHVFSTCGVTAFKDKSLVLRAVPVSTALGALGRPFYTGDVDAQLKAKALLSNSDIDWSAGSHWSGIAGKLNPNGAFSVGSGKENGYATYRALTEPSDPGYKSIRHIRDAEVAAS</sequence>
<organism evidence="1 2">
    <name type="scientific">Mycobacterium parmense</name>
    <dbReference type="NCBI Taxonomy" id="185642"/>
    <lineage>
        <taxon>Bacteria</taxon>
        <taxon>Bacillati</taxon>
        <taxon>Actinomycetota</taxon>
        <taxon>Actinomycetes</taxon>
        <taxon>Mycobacteriales</taxon>
        <taxon>Mycobacteriaceae</taxon>
        <taxon>Mycobacterium</taxon>
        <taxon>Mycobacterium simiae complex</taxon>
    </lineage>
</organism>
<reference evidence="1 2" key="1">
    <citation type="journal article" date="2019" name="Emerg. Microbes Infect.">
        <title>Comprehensive subspecies identification of 175 nontuberculous mycobacteria species based on 7547 genomic profiles.</title>
        <authorList>
            <person name="Matsumoto Y."/>
            <person name="Kinjo T."/>
            <person name="Motooka D."/>
            <person name="Nabeya D."/>
            <person name="Jung N."/>
            <person name="Uechi K."/>
            <person name="Horii T."/>
            <person name="Iida T."/>
            <person name="Fujita J."/>
            <person name="Nakamura S."/>
        </authorList>
    </citation>
    <scope>NUCLEOTIDE SEQUENCE [LARGE SCALE GENOMIC DNA]</scope>
    <source>
        <strain evidence="1 2">JCM 14742</strain>
    </source>
</reference>
<evidence type="ECO:0000313" key="2">
    <source>
        <dbReference type="Proteomes" id="UP000467105"/>
    </source>
</evidence>
<protein>
    <submittedName>
        <fullName evidence="1">Uncharacterized protein</fullName>
    </submittedName>
</protein>
<dbReference type="Proteomes" id="UP000467105">
    <property type="component" value="Chromosome"/>
</dbReference>
<keyword evidence="2" id="KW-1185">Reference proteome</keyword>
<dbReference type="AlphaFoldDB" id="A0A7I7YU48"/>
<dbReference type="InterPro" id="IPR017642">
    <property type="entry name" value="DNA_S_mod_DndB"/>
</dbReference>
<gene>
    <name evidence="1" type="ORF">MPRM_20030</name>
</gene>
<dbReference type="RefSeq" id="WP_085267286.1">
    <property type="nucleotide sequence ID" value="NZ_AP022614.1"/>
</dbReference>
<dbReference type="EMBL" id="AP022614">
    <property type="protein sequence ID" value="BBZ44722.1"/>
    <property type="molecule type" value="Genomic_DNA"/>
</dbReference>
<dbReference type="Pfam" id="PF14072">
    <property type="entry name" value="DndB"/>
    <property type="match status" value="1"/>
</dbReference>
<name>A0A7I7YU48_9MYCO</name>
<proteinExistence type="predicted"/>
<accession>A0A7I7YU48</accession>